<evidence type="ECO:0000256" key="1">
    <source>
        <dbReference type="ARBA" id="ARBA00022490"/>
    </source>
</evidence>
<dbReference type="GO" id="GO:0006364">
    <property type="term" value="P:rRNA processing"/>
    <property type="evidence" value="ECO:0007669"/>
    <property type="project" value="UniProtKB-KW"/>
</dbReference>
<accession>A0A222FM58</accession>
<evidence type="ECO:0000259" key="7">
    <source>
        <dbReference type="Pfam" id="PF26049"/>
    </source>
</evidence>
<evidence type="ECO:0000256" key="3">
    <source>
        <dbReference type="ARBA" id="ARBA00022603"/>
    </source>
</evidence>
<dbReference type="PANTHER" id="PTHR47816:SF5">
    <property type="entry name" value="RIBOSOMAL RNA LARGE SUBUNIT METHYLTRANSFERASE G"/>
    <property type="match status" value="1"/>
</dbReference>
<keyword evidence="5" id="KW-0949">S-adenosyl-L-methionine</keyword>
<protein>
    <submittedName>
        <fullName evidence="8">Uncharacterized protein</fullName>
    </submittedName>
</protein>
<keyword evidence="9" id="KW-1185">Reference proteome</keyword>
<gene>
    <name evidence="8" type="ORF">CHH28_14195</name>
</gene>
<sequence length="360" mass="40763">MPIWPYNQTTLECYPPLPEHVSLPWDSSDEHLLQLATTNMETVVLNDRHGAISCALAEHSHAMLDSACAAHALKQNWQHADSPRISWFESLKTPCPAQQVLIKFPKSVDALQRYLDWCSQWLPHGTPIHIAGPAKHVPVAWLNWLEQHCQQYQQHKILRKSRAVSIVNAPLKHSEQPLWQGYRTSERLKLDALPLVFSRHREDRGGRALLNLLPDLNGRVLDLGCGNGLLGLTIKQRWPECHVELTDDAYSAVLSAQHNAEQAQLAVTCHHGDGCEAVTGLFDTIVCNPPFHDGHKQLTNLAQRMFQQASAHLDSKGEMFVIANRHLPYRPVLNRYFANVTQQGSDKFILYRCRLPSKHS</sequence>
<keyword evidence="1" id="KW-0963">Cytoplasm</keyword>
<dbReference type="GO" id="GO:0003676">
    <property type="term" value="F:nucleic acid binding"/>
    <property type="evidence" value="ECO:0007669"/>
    <property type="project" value="InterPro"/>
</dbReference>
<dbReference type="AlphaFoldDB" id="A0A222FM58"/>
<dbReference type="GO" id="GO:0008757">
    <property type="term" value="F:S-adenosylmethionine-dependent methyltransferase activity"/>
    <property type="evidence" value="ECO:0007669"/>
    <property type="project" value="InterPro"/>
</dbReference>
<evidence type="ECO:0000259" key="6">
    <source>
        <dbReference type="Pfam" id="PF05175"/>
    </source>
</evidence>
<feature type="domain" description="Methyltransferase small" evidence="6">
    <location>
        <begin position="189"/>
        <end position="350"/>
    </location>
</feature>
<dbReference type="Pfam" id="PF26049">
    <property type="entry name" value="RLMG_N"/>
    <property type="match status" value="1"/>
</dbReference>
<evidence type="ECO:0000256" key="2">
    <source>
        <dbReference type="ARBA" id="ARBA00022552"/>
    </source>
</evidence>
<dbReference type="PROSITE" id="PS00092">
    <property type="entry name" value="N6_MTASE"/>
    <property type="match status" value="1"/>
</dbReference>
<evidence type="ECO:0000256" key="5">
    <source>
        <dbReference type="ARBA" id="ARBA00022691"/>
    </source>
</evidence>
<dbReference type="GO" id="GO:0008170">
    <property type="term" value="F:N-methyltransferase activity"/>
    <property type="evidence" value="ECO:0007669"/>
    <property type="project" value="UniProtKB-ARBA"/>
</dbReference>
<dbReference type="Pfam" id="PF05175">
    <property type="entry name" value="MTS"/>
    <property type="match status" value="1"/>
</dbReference>
<dbReference type="OrthoDB" id="29650at2"/>
<dbReference type="InterPro" id="IPR007848">
    <property type="entry name" value="Small_mtfrase_dom"/>
</dbReference>
<dbReference type="KEGG" id="bsan:CHH28_14195"/>
<dbReference type="SUPFAM" id="SSF53335">
    <property type="entry name" value="S-adenosyl-L-methionine-dependent methyltransferases"/>
    <property type="match status" value="1"/>
</dbReference>
<keyword evidence="4" id="KW-0808">Transferase</keyword>
<dbReference type="InterPro" id="IPR002052">
    <property type="entry name" value="DNA_methylase_N6_adenine_CS"/>
</dbReference>
<name>A0A222FM58_9GAMM</name>
<dbReference type="Proteomes" id="UP000202440">
    <property type="component" value="Chromosome"/>
</dbReference>
<organism evidence="8 9">
    <name type="scientific">Bacterioplanes sanyensis</name>
    <dbReference type="NCBI Taxonomy" id="1249553"/>
    <lineage>
        <taxon>Bacteria</taxon>
        <taxon>Pseudomonadati</taxon>
        <taxon>Pseudomonadota</taxon>
        <taxon>Gammaproteobacteria</taxon>
        <taxon>Oceanospirillales</taxon>
        <taxon>Oceanospirillaceae</taxon>
        <taxon>Bacterioplanes</taxon>
    </lineage>
</organism>
<dbReference type="RefSeq" id="WP_094060927.1">
    <property type="nucleotide sequence ID" value="NZ_CP022530.1"/>
</dbReference>
<evidence type="ECO:0000313" key="9">
    <source>
        <dbReference type="Proteomes" id="UP000202440"/>
    </source>
</evidence>
<dbReference type="InterPro" id="IPR058679">
    <property type="entry name" value="RlmG_N"/>
</dbReference>
<keyword evidence="2" id="KW-0698">rRNA processing</keyword>
<dbReference type="Gene3D" id="3.40.50.150">
    <property type="entry name" value="Vaccinia Virus protein VP39"/>
    <property type="match status" value="2"/>
</dbReference>
<proteinExistence type="predicted"/>
<dbReference type="EMBL" id="CP022530">
    <property type="protein sequence ID" value="ASP39752.1"/>
    <property type="molecule type" value="Genomic_DNA"/>
</dbReference>
<dbReference type="GO" id="GO:0032259">
    <property type="term" value="P:methylation"/>
    <property type="evidence" value="ECO:0007669"/>
    <property type="project" value="UniProtKB-KW"/>
</dbReference>
<feature type="domain" description="RlmG N-terminal" evidence="7">
    <location>
        <begin position="7"/>
        <end position="165"/>
    </location>
</feature>
<reference evidence="8 9" key="1">
    <citation type="submission" date="2017-07" db="EMBL/GenBank/DDBJ databases">
        <title>Annotated genome sequence of Bacterioplanes sanyensis isolated from Red Sea.</title>
        <authorList>
            <person name="Rehman Z.U."/>
        </authorList>
    </citation>
    <scope>NUCLEOTIDE SEQUENCE [LARGE SCALE GENOMIC DNA]</scope>
    <source>
        <strain evidence="8 9">NV9</strain>
    </source>
</reference>
<dbReference type="InterPro" id="IPR029063">
    <property type="entry name" value="SAM-dependent_MTases_sf"/>
</dbReference>
<keyword evidence="3" id="KW-0489">Methyltransferase</keyword>
<evidence type="ECO:0000256" key="4">
    <source>
        <dbReference type="ARBA" id="ARBA00022679"/>
    </source>
</evidence>
<dbReference type="InterPro" id="IPR046977">
    <property type="entry name" value="RsmC/RlmG"/>
</dbReference>
<evidence type="ECO:0000313" key="8">
    <source>
        <dbReference type="EMBL" id="ASP39752.1"/>
    </source>
</evidence>
<dbReference type="PANTHER" id="PTHR47816">
    <property type="entry name" value="RIBOSOMAL RNA SMALL SUBUNIT METHYLTRANSFERASE C"/>
    <property type="match status" value="1"/>
</dbReference>